<dbReference type="InterPro" id="IPR019920">
    <property type="entry name" value="F420-binding_dom_put"/>
</dbReference>
<gene>
    <name evidence="3" type="ORF">SAMN05661093_02919</name>
</gene>
<dbReference type="InterPro" id="IPR012349">
    <property type="entry name" value="Split_barrel_FMN-bd"/>
</dbReference>
<dbReference type="InterPro" id="IPR052019">
    <property type="entry name" value="F420H2_bilvrd_red/Heme_oxyg"/>
</dbReference>
<dbReference type="PANTHER" id="PTHR35176">
    <property type="entry name" value="HEME OXYGENASE HI_0854-RELATED"/>
    <property type="match status" value="1"/>
</dbReference>
<dbReference type="GO" id="GO:0005829">
    <property type="term" value="C:cytosol"/>
    <property type="evidence" value="ECO:0007669"/>
    <property type="project" value="TreeGrafter"/>
</dbReference>
<reference evidence="3 4" key="1">
    <citation type="submission" date="2017-04" db="EMBL/GenBank/DDBJ databases">
        <authorList>
            <person name="Afonso C.L."/>
            <person name="Miller P.J."/>
            <person name="Scott M.A."/>
            <person name="Spackman E."/>
            <person name="Goraichik I."/>
            <person name="Dimitrov K.M."/>
            <person name="Suarez D.L."/>
            <person name="Swayne D.E."/>
        </authorList>
    </citation>
    <scope>NUCLEOTIDE SEQUENCE [LARGE SCALE GENOMIC DNA]</scope>
    <source>
        <strain evidence="3 4">DSM 43828</strain>
    </source>
</reference>
<name>A0A1Y5XGS1_KIBAR</name>
<sequence length="152" mass="17434">MGVHRLPKLLIMTTLPPSTYRLFETDRYATFITINPDGTPQTSLMWVSRDGDDLLFGVEDFRVKTRNLRRDPRITVMIEDDRNDPHGLRQHLIVRGTVTFHGPGIVDEWAAFMDKQSHRYLGTDFPFPNRFSPTGLIGRIKPDRISGVGPWA</sequence>
<dbReference type="PANTHER" id="PTHR35176:SF6">
    <property type="entry name" value="HEME OXYGENASE HI_0854-RELATED"/>
    <property type="match status" value="1"/>
</dbReference>
<dbReference type="Pfam" id="PF01243">
    <property type="entry name" value="PNPOx_N"/>
    <property type="match status" value="1"/>
</dbReference>
<dbReference type="GO" id="GO:0070967">
    <property type="term" value="F:coenzyme F420 binding"/>
    <property type="evidence" value="ECO:0007669"/>
    <property type="project" value="TreeGrafter"/>
</dbReference>
<evidence type="ECO:0000259" key="2">
    <source>
        <dbReference type="Pfam" id="PF01243"/>
    </source>
</evidence>
<dbReference type="AlphaFoldDB" id="A0A1Y5XGS1"/>
<keyword evidence="1" id="KW-0560">Oxidoreductase</keyword>
<protein>
    <submittedName>
        <fullName evidence="3">PPOX class probable F420-dependent enzyme</fullName>
    </submittedName>
</protein>
<keyword evidence="4" id="KW-1185">Reference proteome</keyword>
<proteinExistence type="predicted"/>
<evidence type="ECO:0000256" key="1">
    <source>
        <dbReference type="ARBA" id="ARBA00023002"/>
    </source>
</evidence>
<dbReference type="Proteomes" id="UP000192674">
    <property type="component" value="Unassembled WGS sequence"/>
</dbReference>
<dbReference type="GO" id="GO:0016627">
    <property type="term" value="F:oxidoreductase activity, acting on the CH-CH group of donors"/>
    <property type="evidence" value="ECO:0007669"/>
    <property type="project" value="TreeGrafter"/>
</dbReference>
<organism evidence="3 4">
    <name type="scientific">Kibdelosporangium aridum</name>
    <dbReference type="NCBI Taxonomy" id="2030"/>
    <lineage>
        <taxon>Bacteria</taxon>
        <taxon>Bacillati</taxon>
        <taxon>Actinomycetota</taxon>
        <taxon>Actinomycetes</taxon>
        <taxon>Pseudonocardiales</taxon>
        <taxon>Pseudonocardiaceae</taxon>
        <taxon>Kibdelosporangium</taxon>
    </lineage>
</organism>
<dbReference type="EMBL" id="FWXV01000002">
    <property type="protein sequence ID" value="SMC93032.1"/>
    <property type="molecule type" value="Genomic_DNA"/>
</dbReference>
<feature type="domain" description="Pyridoxamine 5'-phosphate oxidase N-terminal" evidence="2">
    <location>
        <begin position="23"/>
        <end position="134"/>
    </location>
</feature>
<accession>A0A1Y5XGS1</accession>
<dbReference type="InterPro" id="IPR011576">
    <property type="entry name" value="Pyridox_Oxase_N"/>
</dbReference>
<evidence type="ECO:0000313" key="4">
    <source>
        <dbReference type="Proteomes" id="UP000192674"/>
    </source>
</evidence>
<dbReference type="Gene3D" id="2.30.110.10">
    <property type="entry name" value="Electron Transport, Fmn-binding Protein, Chain A"/>
    <property type="match status" value="1"/>
</dbReference>
<dbReference type="NCBIfam" id="TIGR03618">
    <property type="entry name" value="Rv1155_F420"/>
    <property type="match status" value="1"/>
</dbReference>
<dbReference type="SUPFAM" id="SSF50475">
    <property type="entry name" value="FMN-binding split barrel"/>
    <property type="match status" value="1"/>
</dbReference>
<evidence type="ECO:0000313" key="3">
    <source>
        <dbReference type="EMBL" id="SMC93032.1"/>
    </source>
</evidence>